<proteinExistence type="predicted"/>
<dbReference type="KEGG" id="whr:OG579_16945"/>
<name>A0AAU4JZZ0_9NOCA</name>
<organism evidence="1 2">
    <name type="scientific">Williamsia herbipolensis</name>
    <dbReference type="NCBI Taxonomy" id="1603258"/>
    <lineage>
        <taxon>Bacteria</taxon>
        <taxon>Bacillati</taxon>
        <taxon>Actinomycetota</taxon>
        <taxon>Actinomycetes</taxon>
        <taxon>Mycobacteriales</taxon>
        <taxon>Nocardiaceae</taxon>
        <taxon>Williamsia</taxon>
    </lineage>
</organism>
<reference evidence="1 2" key="1">
    <citation type="submission" date="2022-10" db="EMBL/GenBank/DDBJ databases">
        <title>The complete genomes of actinobacterial strains from the NBC collection.</title>
        <authorList>
            <person name="Joergensen T.S."/>
            <person name="Alvarez Arevalo M."/>
            <person name="Sterndorff E.B."/>
            <person name="Faurdal D."/>
            <person name="Vuksanovic O."/>
            <person name="Mourched A.-S."/>
            <person name="Charusanti P."/>
            <person name="Shaw S."/>
            <person name="Blin K."/>
            <person name="Weber T."/>
        </authorList>
    </citation>
    <scope>NUCLEOTIDE SEQUENCE [LARGE SCALE GENOMIC DNA]</scope>
    <source>
        <strain evidence="1 2">NBC_00319</strain>
    </source>
</reference>
<dbReference type="RefSeq" id="WP_328856883.1">
    <property type="nucleotide sequence ID" value="NZ_CP108021.1"/>
</dbReference>
<sequence>MSEIQTYVSERGFELYGSPVATTYGDVVSVYESSAASGPHIWLRTQRPGDADNDEVTQAAHMSVEQATAIRDRLTLAINRAGERWAAS</sequence>
<dbReference type="AlphaFoldDB" id="A0AAU4JZZ0"/>
<gene>
    <name evidence="1" type="ORF">OG579_16945</name>
</gene>
<protein>
    <submittedName>
        <fullName evidence="1">Uncharacterized protein</fullName>
    </submittedName>
</protein>
<evidence type="ECO:0000313" key="1">
    <source>
        <dbReference type="EMBL" id="WUM19374.1"/>
    </source>
</evidence>
<dbReference type="Proteomes" id="UP001432128">
    <property type="component" value="Chromosome"/>
</dbReference>
<dbReference type="EMBL" id="CP108021">
    <property type="protein sequence ID" value="WUM19374.1"/>
    <property type="molecule type" value="Genomic_DNA"/>
</dbReference>
<keyword evidence="2" id="KW-1185">Reference proteome</keyword>
<accession>A0AAU4JZZ0</accession>
<evidence type="ECO:0000313" key="2">
    <source>
        <dbReference type="Proteomes" id="UP001432128"/>
    </source>
</evidence>